<keyword evidence="9" id="KW-1133">Transmembrane helix</keyword>
<evidence type="ECO:0000256" key="3">
    <source>
        <dbReference type="ARBA" id="ARBA00023125"/>
    </source>
</evidence>
<dbReference type="Proteomes" id="UP001054837">
    <property type="component" value="Unassembled WGS sequence"/>
</dbReference>
<comment type="caution">
    <text evidence="11">The sequence shown here is derived from an EMBL/GenBank/DDBJ whole genome shotgun (WGS) entry which is preliminary data.</text>
</comment>
<dbReference type="GO" id="GO:0005634">
    <property type="term" value="C:nucleus"/>
    <property type="evidence" value="ECO:0007669"/>
    <property type="project" value="TreeGrafter"/>
</dbReference>
<keyword evidence="4" id="KW-0804">Transcription</keyword>
<evidence type="ECO:0000256" key="5">
    <source>
        <dbReference type="ARBA" id="ARBA00023242"/>
    </source>
</evidence>
<proteinExistence type="predicted"/>
<evidence type="ECO:0000256" key="8">
    <source>
        <dbReference type="SAM" id="MobiDB-lite"/>
    </source>
</evidence>
<sequence>MSSHNILPKIDLNSPDIASLLYADITMTEGDMLIPSSEAESDGAETNQTRPRKRQRLDHLTQEEKVMRRKMKNRVAAQTARDRKKAKMSELEKQNLDLINLNLQYKEMLLGQKELMKQQRLEIETLKKRLAESQDCLRELTQGNNQDQINCKSPSKDIAETTEFIKSGSLEQASFINVSRLQKQDPQIALWVMQLIILPATARVMTFWILFYGLTLTFCKLTRITPYATAKAHKSLHRPQKWWGPQQKSWNPTKN</sequence>
<evidence type="ECO:0000256" key="9">
    <source>
        <dbReference type="SAM" id="Phobius"/>
    </source>
</evidence>
<dbReference type="EMBL" id="BPLQ01008573">
    <property type="protein sequence ID" value="GIY38240.1"/>
    <property type="molecule type" value="Genomic_DNA"/>
</dbReference>
<evidence type="ECO:0000259" key="10">
    <source>
        <dbReference type="PROSITE" id="PS50217"/>
    </source>
</evidence>
<evidence type="ECO:0000256" key="7">
    <source>
        <dbReference type="SAM" id="Coils"/>
    </source>
</evidence>
<organism evidence="11 12">
    <name type="scientific">Caerostris darwini</name>
    <dbReference type="NCBI Taxonomy" id="1538125"/>
    <lineage>
        <taxon>Eukaryota</taxon>
        <taxon>Metazoa</taxon>
        <taxon>Ecdysozoa</taxon>
        <taxon>Arthropoda</taxon>
        <taxon>Chelicerata</taxon>
        <taxon>Arachnida</taxon>
        <taxon>Araneae</taxon>
        <taxon>Araneomorphae</taxon>
        <taxon>Entelegynae</taxon>
        <taxon>Araneoidea</taxon>
        <taxon>Araneidae</taxon>
        <taxon>Caerostris</taxon>
    </lineage>
</organism>
<evidence type="ECO:0000256" key="2">
    <source>
        <dbReference type="ARBA" id="ARBA00023015"/>
    </source>
</evidence>
<protein>
    <recommendedName>
        <fullName evidence="6">X-box-binding protein 1</fullName>
    </recommendedName>
</protein>
<dbReference type="InterPro" id="IPR046347">
    <property type="entry name" value="bZIP_sf"/>
</dbReference>
<dbReference type="PROSITE" id="PS50217">
    <property type="entry name" value="BZIP"/>
    <property type="match status" value="1"/>
</dbReference>
<name>A0AAV4T0F5_9ARAC</name>
<evidence type="ECO:0000313" key="12">
    <source>
        <dbReference type="Proteomes" id="UP001054837"/>
    </source>
</evidence>
<evidence type="ECO:0000313" key="11">
    <source>
        <dbReference type="EMBL" id="GIY38240.1"/>
    </source>
</evidence>
<keyword evidence="5" id="KW-0539">Nucleus</keyword>
<dbReference type="GO" id="GO:0000981">
    <property type="term" value="F:DNA-binding transcription factor activity, RNA polymerase II-specific"/>
    <property type="evidence" value="ECO:0007669"/>
    <property type="project" value="TreeGrafter"/>
</dbReference>
<keyword evidence="2" id="KW-0805">Transcription regulation</keyword>
<dbReference type="InterPro" id="IPR004827">
    <property type="entry name" value="bZIP"/>
</dbReference>
<feature type="domain" description="BZIP" evidence="10">
    <location>
        <begin position="63"/>
        <end position="126"/>
    </location>
</feature>
<dbReference type="PANTHER" id="PTHR46542:SF1">
    <property type="entry name" value="X-BOX BINDING PROTEIN 1"/>
    <property type="match status" value="1"/>
</dbReference>
<evidence type="ECO:0000256" key="1">
    <source>
        <dbReference type="ARBA" id="ARBA00022843"/>
    </source>
</evidence>
<dbReference type="InterPro" id="IPR052470">
    <property type="entry name" value="ER_Stress-Reg_TF"/>
</dbReference>
<dbReference type="CDD" id="cd14691">
    <property type="entry name" value="bZIP_XBP1"/>
    <property type="match status" value="1"/>
</dbReference>
<dbReference type="SUPFAM" id="SSF57959">
    <property type="entry name" value="Leucine zipper domain"/>
    <property type="match status" value="1"/>
</dbReference>
<keyword evidence="12" id="KW-1185">Reference proteome</keyword>
<dbReference type="AlphaFoldDB" id="A0AAV4T0F5"/>
<reference evidence="11 12" key="1">
    <citation type="submission" date="2021-06" db="EMBL/GenBank/DDBJ databases">
        <title>Caerostris darwini draft genome.</title>
        <authorList>
            <person name="Kono N."/>
            <person name="Arakawa K."/>
        </authorList>
    </citation>
    <scope>NUCLEOTIDE SEQUENCE [LARGE SCALE GENOMIC DNA]</scope>
</reference>
<keyword evidence="3" id="KW-0238">DNA-binding</keyword>
<keyword evidence="9" id="KW-0472">Membrane</keyword>
<keyword evidence="7" id="KW-0175">Coiled coil</keyword>
<dbReference type="Pfam" id="PF07716">
    <property type="entry name" value="bZIP_2"/>
    <property type="match status" value="1"/>
</dbReference>
<evidence type="ECO:0000256" key="6">
    <source>
        <dbReference type="ARBA" id="ARBA00040165"/>
    </source>
</evidence>
<dbReference type="PANTHER" id="PTHR46542">
    <property type="entry name" value="X-BOX BINDING PROTEIN 1"/>
    <property type="match status" value="1"/>
</dbReference>
<dbReference type="SMART" id="SM00338">
    <property type="entry name" value="BRLZ"/>
    <property type="match status" value="1"/>
</dbReference>
<gene>
    <name evidence="11" type="ORF">CDAR_106911</name>
</gene>
<feature type="transmembrane region" description="Helical" evidence="9">
    <location>
        <begin position="188"/>
        <end position="214"/>
    </location>
</feature>
<keyword evidence="1" id="KW-0832">Ubl conjugation</keyword>
<feature type="coiled-coil region" evidence="7">
    <location>
        <begin position="74"/>
        <end position="136"/>
    </location>
</feature>
<keyword evidence="9" id="KW-0812">Transmembrane</keyword>
<evidence type="ECO:0000256" key="4">
    <source>
        <dbReference type="ARBA" id="ARBA00023163"/>
    </source>
</evidence>
<accession>A0AAV4T0F5</accession>
<dbReference type="GO" id="GO:0000977">
    <property type="term" value="F:RNA polymerase II transcription regulatory region sequence-specific DNA binding"/>
    <property type="evidence" value="ECO:0007669"/>
    <property type="project" value="TreeGrafter"/>
</dbReference>
<dbReference type="PROSITE" id="PS00036">
    <property type="entry name" value="BZIP_BASIC"/>
    <property type="match status" value="1"/>
</dbReference>
<feature type="region of interest" description="Disordered" evidence="8">
    <location>
        <begin position="35"/>
        <end position="54"/>
    </location>
</feature>